<evidence type="ECO:0000313" key="3">
    <source>
        <dbReference type="Proteomes" id="UP000054928"/>
    </source>
</evidence>
<dbReference type="AlphaFoldDB" id="A0A0P1AXS0"/>
<sequence length="340" mass="37918">MAQGLEKALLGLWNTSTDFFADSSELSWSSFHSLRGFLPGYAVNLDDDKKMRSMKHFLAEPGSFSFYCTQYPASFLACSGDDLSLMSDRPAISTWILYNYFLQRNFVRNKFPGLADYVRNKTREMICKAAAYAQSSLSWSAAEQDLAPTALTLAYYSRDAEPIQAFDDSYKGSTLAAATLLNILLPEAIPPPSPDTPPIDHRNLSIIMCVELVVAFGVAMSCFLFSVYFVANRPPDNKLSPASTTRRRVFEARDKTDCFREKLIEHGRISTSDPLTGQFCVPSSMNFSPRLGHTSDELEESLILEEDTHYGSFDGAGQRPKPPNAAWKTAKKMLADISPW</sequence>
<keyword evidence="3" id="KW-1185">Reference proteome</keyword>
<dbReference type="RefSeq" id="XP_024582698.1">
    <property type="nucleotide sequence ID" value="XM_024717173.1"/>
</dbReference>
<keyword evidence="1" id="KW-1133">Transmembrane helix</keyword>
<feature type="transmembrane region" description="Helical" evidence="1">
    <location>
        <begin position="204"/>
        <end position="231"/>
    </location>
</feature>
<evidence type="ECO:0000256" key="1">
    <source>
        <dbReference type="SAM" id="Phobius"/>
    </source>
</evidence>
<protein>
    <submittedName>
        <fullName evidence="2">Uncharacterized protein</fullName>
    </submittedName>
</protein>
<dbReference type="EMBL" id="CCYD01002047">
    <property type="protein sequence ID" value="CEG46329.1"/>
    <property type="molecule type" value="Genomic_DNA"/>
</dbReference>
<keyword evidence="1" id="KW-0812">Transmembrane</keyword>
<name>A0A0P1AXS0_PLAHL</name>
<evidence type="ECO:0000313" key="2">
    <source>
        <dbReference type="EMBL" id="CEG46329.1"/>
    </source>
</evidence>
<keyword evidence="1" id="KW-0472">Membrane</keyword>
<accession>A0A0P1AXS0</accession>
<dbReference type="Proteomes" id="UP000054928">
    <property type="component" value="Unassembled WGS sequence"/>
</dbReference>
<organism evidence="2 3">
    <name type="scientific">Plasmopara halstedii</name>
    <name type="common">Downy mildew of sunflower</name>
    <dbReference type="NCBI Taxonomy" id="4781"/>
    <lineage>
        <taxon>Eukaryota</taxon>
        <taxon>Sar</taxon>
        <taxon>Stramenopiles</taxon>
        <taxon>Oomycota</taxon>
        <taxon>Peronosporomycetes</taxon>
        <taxon>Peronosporales</taxon>
        <taxon>Peronosporaceae</taxon>
        <taxon>Plasmopara</taxon>
    </lineage>
</organism>
<reference evidence="3" key="1">
    <citation type="submission" date="2014-09" db="EMBL/GenBank/DDBJ databases">
        <authorList>
            <person name="Sharma Rahul"/>
            <person name="Thines Marco"/>
        </authorList>
    </citation>
    <scope>NUCLEOTIDE SEQUENCE [LARGE SCALE GENOMIC DNA]</scope>
</reference>
<dbReference type="OrthoDB" id="113991at2759"/>
<dbReference type="GeneID" id="36397788"/>
<proteinExistence type="predicted"/>